<reference evidence="6" key="1">
    <citation type="submission" date="2016-10" db="EMBL/GenBank/DDBJ databases">
        <authorList>
            <person name="Varghese N."/>
            <person name="Submissions S."/>
        </authorList>
    </citation>
    <scope>NUCLEOTIDE SEQUENCE [LARGE SCALE GENOMIC DNA]</scope>
    <source>
        <strain evidence="6">Nm69</strain>
    </source>
</reference>
<evidence type="ECO:0000259" key="2">
    <source>
        <dbReference type="PROSITE" id="PS50112"/>
    </source>
</evidence>
<dbReference type="CDD" id="cd06225">
    <property type="entry name" value="HAMP"/>
    <property type="match status" value="1"/>
</dbReference>
<dbReference type="InterPro" id="IPR029787">
    <property type="entry name" value="Nucleotide_cyclase"/>
</dbReference>
<feature type="domain" description="PAC" evidence="3">
    <location>
        <begin position="337"/>
        <end position="389"/>
    </location>
</feature>
<evidence type="ECO:0000259" key="3">
    <source>
        <dbReference type="PROSITE" id="PS50113"/>
    </source>
</evidence>
<sequence length="576" mass="66623">MLQQQLSHPVNEKVTEFRNAAINKVVRNELLNELQSLIGYGGFIYHYKNYVINGDKVQLENILHLEAQVQDLFKRFKDIPGMTREDHVHLTAIEETFDNYFRMVTKITTLKQQGIPIQNIDERTKVDDTSALQAISYFRKGLAGKDAVAWWNNSTERINLIKEASDQLKMSIHEQTAANMQSAKRSLWLFINITLVTLMLSLILGILIMRRLVSELKNISSSMRRMFIEHRYDQPLLVTGRDEIGIMAQTYNQLMNERQKFETELRLSAEVFANLTEAIMIANADRQISMVNPAFVRVSGYSTEKILGEDFLFMSEAMEGEAIARQMWNKLLIDFHWEGEVWHKKPDGQEYLVWLNVSVVKDTEGVITHYIGMFVDITQRKQYEESIWYQANFDALTSLPNRKMCMDRLSEELKIAERMNTQLAVLFIDLDRFKQINDTLGHHAGDNLLIEIATRLKNCVRKSDIVARLGGDEFVIILKNYRIIPDILMISGKILAVLSERVFLREKSETFTSGSIGIALFPQDGKDIETLMKQADAAMYQCKQAGRNKFLFYNDEIQRAVMLHMKTEHELLNIDL</sequence>
<dbReference type="RefSeq" id="WP_090701567.1">
    <property type="nucleotide sequence ID" value="NZ_FOSP01000027.1"/>
</dbReference>
<dbReference type="Pfam" id="PF00990">
    <property type="entry name" value="GGDEF"/>
    <property type="match status" value="1"/>
</dbReference>
<feature type="domain" description="GGDEF" evidence="4">
    <location>
        <begin position="421"/>
        <end position="555"/>
    </location>
</feature>
<dbReference type="CDD" id="cd00130">
    <property type="entry name" value="PAS"/>
    <property type="match status" value="1"/>
</dbReference>
<dbReference type="Pfam" id="PF13426">
    <property type="entry name" value="PAS_9"/>
    <property type="match status" value="1"/>
</dbReference>
<dbReference type="InterPro" id="IPR000160">
    <property type="entry name" value="GGDEF_dom"/>
</dbReference>
<dbReference type="InterPro" id="IPR003660">
    <property type="entry name" value="HAMP_dom"/>
</dbReference>
<feature type="domain" description="PAS" evidence="2">
    <location>
        <begin position="261"/>
        <end position="313"/>
    </location>
</feature>
<dbReference type="EMBL" id="FOSP01000027">
    <property type="protein sequence ID" value="SFL03176.1"/>
    <property type="molecule type" value="Genomic_DNA"/>
</dbReference>
<dbReference type="GO" id="GO:0003824">
    <property type="term" value="F:catalytic activity"/>
    <property type="evidence" value="ECO:0007669"/>
    <property type="project" value="UniProtKB-ARBA"/>
</dbReference>
<dbReference type="InterPro" id="IPR000700">
    <property type="entry name" value="PAS-assoc_C"/>
</dbReference>
<organism evidence="5 6">
    <name type="scientific">Nitrosomonas aestuarii</name>
    <dbReference type="NCBI Taxonomy" id="52441"/>
    <lineage>
        <taxon>Bacteria</taxon>
        <taxon>Pseudomonadati</taxon>
        <taxon>Pseudomonadota</taxon>
        <taxon>Betaproteobacteria</taxon>
        <taxon>Nitrosomonadales</taxon>
        <taxon>Nitrosomonadaceae</taxon>
        <taxon>Nitrosomonas</taxon>
    </lineage>
</organism>
<evidence type="ECO:0000259" key="4">
    <source>
        <dbReference type="PROSITE" id="PS50887"/>
    </source>
</evidence>
<dbReference type="PANTHER" id="PTHR46663:SF3">
    <property type="entry name" value="SLL0267 PROTEIN"/>
    <property type="match status" value="1"/>
</dbReference>
<gene>
    <name evidence="5" type="ORF">SAMN05216302_102723</name>
</gene>
<dbReference type="GO" id="GO:0007165">
    <property type="term" value="P:signal transduction"/>
    <property type="evidence" value="ECO:0007669"/>
    <property type="project" value="InterPro"/>
</dbReference>
<dbReference type="CDD" id="cd01949">
    <property type="entry name" value="GGDEF"/>
    <property type="match status" value="1"/>
</dbReference>
<dbReference type="InterPro" id="IPR000014">
    <property type="entry name" value="PAS"/>
</dbReference>
<dbReference type="GO" id="GO:0016020">
    <property type="term" value="C:membrane"/>
    <property type="evidence" value="ECO:0007669"/>
    <property type="project" value="InterPro"/>
</dbReference>
<keyword evidence="1" id="KW-1133">Transmembrane helix</keyword>
<evidence type="ECO:0000256" key="1">
    <source>
        <dbReference type="SAM" id="Phobius"/>
    </source>
</evidence>
<keyword evidence="1" id="KW-0812">Transmembrane</keyword>
<dbReference type="InterPro" id="IPR001610">
    <property type="entry name" value="PAC"/>
</dbReference>
<dbReference type="InterPro" id="IPR035965">
    <property type="entry name" value="PAS-like_dom_sf"/>
</dbReference>
<keyword evidence="1" id="KW-0472">Membrane</keyword>
<dbReference type="PROSITE" id="PS50887">
    <property type="entry name" value="GGDEF"/>
    <property type="match status" value="1"/>
</dbReference>
<evidence type="ECO:0000313" key="6">
    <source>
        <dbReference type="Proteomes" id="UP000199533"/>
    </source>
</evidence>
<dbReference type="SMART" id="SM00086">
    <property type="entry name" value="PAC"/>
    <property type="match status" value="1"/>
</dbReference>
<dbReference type="SUPFAM" id="SSF55785">
    <property type="entry name" value="PYP-like sensor domain (PAS domain)"/>
    <property type="match status" value="1"/>
</dbReference>
<protein>
    <submittedName>
        <fullName evidence="5">PAS domain S-box-containing protein/diguanylate cyclase (GGDEF) domain-containing protein</fullName>
    </submittedName>
</protein>
<dbReference type="PROSITE" id="PS50112">
    <property type="entry name" value="PAS"/>
    <property type="match status" value="1"/>
</dbReference>
<dbReference type="NCBIfam" id="TIGR00229">
    <property type="entry name" value="sensory_box"/>
    <property type="match status" value="1"/>
</dbReference>
<dbReference type="NCBIfam" id="TIGR00254">
    <property type="entry name" value="GGDEF"/>
    <property type="match status" value="1"/>
</dbReference>
<dbReference type="Pfam" id="PF00672">
    <property type="entry name" value="HAMP"/>
    <property type="match status" value="1"/>
</dbReference>
<keyword evidence="6" id="KW-1185">Reference proteome</keyword>
<dbReference type="InterPro" id="IPR052163">
    <property type="entry name" value="DGC-Regulatory_Protein"/>
</dbReference>
<dbReference type="STRING" id="52441.SAMN05216302_102723"/>
<evidence type="ECO:0000313" key="5">
    <source>
        <dbReference type="EMBL" id="SFL03176.1"/>
    </source>
</evidence>
<dbReference type="Gene3D" id="3.30.70.270">
    <property type="match status" value="1"/>
</dbReference>
<dbReference type="SUPFAM" id="SSF55073">
    <property type="entry name" value="Nucleotide cyclase"/>
    <property type="match status" value="1"/>
</dbReference>
<dbReference type="PANTHER" id="PTHR46663">
    <property type="entry name" value="DIGUANYLATE CYCLASE DGCT-RELATED"/>
    <property type="match status" value="1"/>
</dbReference>
<dbReference type="Proteomes" id="UP000199533">
    <property type="component" value="Unassembled WGS sequence"/>
</dbReference>
<feature type="transmembrane region" description="Helical" evidence="1">
    <location>
        <begin position="187"/>
        <end position="209"/>
    </location>
</feature>
<accession>A0A1I4EFR5</accession>
<dbReference type="SMART" id="SM00267">
    <property type="entry name" value="GGDEF"/>
    <property type="match status" value="1"/>
</dbReference>
<dbReference type="AlphaFoldDB" id="A0A1I4EFR5"/>
<proteinExistence type="predicted"/>
<dbReference type="OrthoDB" id="42802at2"/>
<name>A0A1I4EFR5_9PROT</name>
<dbReference type="Gene3D" id="3.30.450.20">
    <property type="entry name" value="PAS domain"/>
    <property type="match status" value="1"/>
</dbReference>
<dbReference type="FunFam" id="3.30.70.270:FF:000001">
    <property type="entry name" value="Diguanylate cyclase domain protein"/>
    <property type="match status" value="1"/>
</dbReference>
<dbReference type="InterPro" id="IPR043128">
    <property type="entry name" value="Rev_trsase/Diguanyl_cyclase"/>
</dbReference>
<dbReference type="Gene3D" id="6.10.340.10">
    <property type="match status" value="1"/>
</dbReference>
<dbReference type="PROSITE" id="PS50113">
    <property type="entry name" value="PAC"/>
    <property type="match status" value="1"/>
</dbReference>